<dbReference type="Pfam" id="PF00071">
    <property type="entry name" value="Ras"/>
    <property type="match status" value="1"/>
</dbReference>
<evidence type="ECO:0000256" key="2">
    <source>
        <dbReference type="ARBA" id="ARBA00022741"/>
    </source>
</evidence>
<comment type="similarity">
    <text evidence="1">Belongs to the small GTPase superfamily. Rab family.</text>
</comment>
<dbReference type="FunFam" id="3.40.50.300:FF:001447">
    <property type="entry name" value="Ras-related protein Rab-1B"/>
    <property type="match status" value="1"/>
</dbReference>
<dbReference type="PROSITE" id="PS51420">
    <property type="entry name" value="RHO"/>
    <property type="match status" value="1"/>
</dbReference>
<organism evidence="5">
    <name type="scientific">Arcella intermedia</name>
    <dbReference type="NCBI Taxonomy" id="1963864"/>
    <lineage>
        <taxon>Eukaryota</taxon>
        <taxon>Amoebozoa</taxon>
        <taxon>Tubulinea</taxon>
        <taxon>Elardia</taxon>
        <taxon>Arcellinida</taxon>
        <taxon>Sphaerothecina</taxon>
        <taxon>Arcellidae</taxon>
        <taxon>Arcella</taxon>
    </lineage>
</organism>
<dbReference type="InterPro" id="IPR001806">
    <property type="entry name" value="Small_GTPase"/>
</dbReference>
<dbReference type="AlphaFoldDB" id="A0A6B2LNK5"/>
<dbReference type="PRINTS" id="PR00449">
    <property type="entry name" value="RASTRNSFRMNG"/>
</dbReference>
<dbReference type="GO" id="GO:0003924">
    <property type="term" value="F:GTPase activity"/>
    <property type="evidence" value="ECO:0007669"/>
    <property type="project" value="InterPro"/>
</dbReference>
<evidence type="ECO:0000256" key="3">
    <source>
        <dbReference type="ARBA" id="ARBA00023134"/>
    </source>
</evidence>
<dbReference type="CDD" id="cd00154">
    <property type="entry name" value="Rab"/>
    <property type="match status" value="1"/>
</dbReference>
<dbReference type="EMBL" id="GIBP01009329">
    <property type="protein sequence ID" value="NDV38298.1"/>
    <property type="molecule type" value="Transcribed_RNA"/>
</dbReference>
<reference evidence="5" key="1">
    <citation type="journal article" date="2020" name="J. Eukaryot. Microbiol.">
        <title>De novo Sequencing, Assembly and Annotation of the Transcriptome for the Free-Living Testate Amoeba Arcella intermedia.</title>
        <authorList>
            <person name="Ribeiro G.M."/>
            <person name="Porfirio-Sousa A.L."/>
            <person name="Maurer-Alcala X.X."/>
            <person name="Katz L.A."/>
            <person name="Lahr D.J.G."/>
        </authorList>
    </citation>
    <scope>NUCLEOTIDE SEQUENCE</scope>
</reference>
<dbReference type="SMART" id="SM00173">
    <property type="entry name" value="RAS"/>
    <property type="match status" value="1"/>
</dbReference>
<keyword evidence="2" id="KW-0547">Nucleotide-binding</keyword>
<dbReference type="InterPro" id="IPR027417">
    <property type="entry name" value="P-loop_NTPase"/>
</dbReference>
<dbReference type="PROSITE" id="PS51421">
    <property type="entry name" value="RAS"/>
    <property type="match status" value="1"/>
</dbReference>
<accession>A0A6B2LNK5</accession>
<evidence type="ECO:0000256" key="4">
    <source>
        <dbReference type="ARBA" id="ARBA00023288"/>
    </source>
</evidence>
<sequence>MIRFVSDKFVEDTRETYFDQEVKTISVDNRSIQVKVIDPAGQEKYSSLRRNYYSEGDGVFLMFDLTSEESFRNAKHKWETEVEKFCGNDVVKVLVGTKKDLNNNREVNNGDARDYANQQSLSYYEISSKTNDNVNEAFNEMVKSILAL</sequence>
<name>A0A6B2LNK5_9EUKA</name>
<dbReference type="SUPFAM" id="SSF52540">
    <property type="entry name" value="P-loop containing nucleoside triphosphate hydrolases"/>
    <property type="match status" value="1"/>
</dbReference>
<evidence type="ECO:0000256" key="1">
    <source>
        <dbReference type="ARBA" id="ARBA00006270"/>
    </source>
</evidence>
<dbReference type="Gene3D" id="3.40.50.300">
    <property type="entry name" value="P-loop containing nucleotide triphosphate hydrolases"/>
    <property type="match status" value="1"/>
</dbReference>
<dbReference type="SMART" id="SM00175">
    <property type="entry name" value="RAB"/>
    <property type="match status" value="1"/>
</dbReference>
<proteinExistence type="inferred from homology"/>
<keyword evidence="3" id="KW-0342">GTP-binding</keyword>
<evidence type="ECO:0000313" key="5">
    <source>
        <dbReference type="EMBL" id="NDV38298.1"/>
    </source>
</evidence>
<dbReference type="SMART" id="SM00174">
    <property type="entry name" value="RHO"/>
    <property type="match status" value="1"/>
</dbReference>
<protein>
    <submittedName>
        <fullName evidence="5">Uncharacterized protein</fullName>
    </submittedName>
</protein>
<dbReference type="PANTHER" id="PTHR47977">
    <property type="entry name" value="RAS-RELATED PROTEIN RAB"/>
    <property type="match status" value="1"/>
</dbReference>
<dbReference type="InterPro" id="IPR050227">
    <property type="entry name" value="Rab"/>
</dbReference>
<dbReference type="NCBIfam" id="TIGR00231">
    <property type="entry name" value="small_GTP"/>
    <property type="match status" value="1"/>
</dbReference>
<keyword evidence="4" id="KW-0449">Lipoprotein</keyword>
<dbReference type="GO" id="GO:0005525">
    <property type="term" value="F:GTP binding"/>
    <property type="evidence" value="ECO:0007669"/>
    <property type="project" value="UniProtKB-KW"/>
</dbReference>
<dbReference type="InterPro" id="IPR005225">
    <property type="entry name" value="Small_GTP-bd"/>
</dbReference>
<dbReference type="PROSITE" id="PS51419">
    <property type="entry name" value="RAB"/>
    <property type="match status" value="1"/>
</dbReference>